<dbReference type="InterPro" id="IPR036755">
    <property type="entry name" value="SRS_dom_sf"/>
</dbReference>
<organism evidence="3 4">
    <name type="scientific">Besnoitia besnoiti</name>
    <name type="common">Apicomplexan protozoan</name>
    <dbReference type="NCBI Taxonomy" id="94643"/>
    <lineage>
        <taxon>Eukaryota</taxon>
        <taxon>Sar</taxon>
        <taxon>Alveolata</taxon>
        <taxon>Apicomplexa</taxon>
        <taxon>Conoidasida</taxon>
        <taxon>Coccidia</taxon>
        <taxon>Eucoccidiorida</taxon>
        <taxon>Eimeriorina</taxon>
        <taxon>Sarcocystidae</taxon>
        <taxon>Besnoitia</taxon>
    </lineage>
</organism>
<dbReference type="RefSeq" id="XP_029221279.1">
    <property type="nucleotide sequence ID" value="XM_029362314.1"/>
</dbReference>
<accession>A0A2A9MNJ1</accession>
<dbReference type="Proteomes" id="UP000224006">
    <property type="component" value="Chromosome II"/>
</dbReference>
<evidence type="ECO:0000313" key="3">
    <source>
        <dbReference type="EMBL" id="PFH37270.1"/>
    </source>
</evidence>
<dbReference type="Pfam" id="PF04092">
    <property type="entry name" value="SAG"/>
    <property type="match status" value="1"/>
</dbReference>
<evidence type="ECO:0000256" key="1">
    <source>
        <dbReference type="SAM" id="MobiDB-lite"/>
    </source>
</evidence>
<dbReference type="GeneID" id="40308709"/>
<dbReference type="GO" id="GO:0016020">
    <property type="term" value="C:membrane"/>
    <property type="evidence" value="ECO:0007669"/>
    <property type="project" value="InterPro"/>
</dbReference>
<dbReference type="AlphaFoldDB" id="A0A2A9MNJ1"/>
<reference evidence="3 4" key="1">
    <citation type="submission" date="2017-09" db="EMBL/GenBank/DDBJ databases">
        <title>Genome sequencing of Besnoitia besnoiti strain Bb-Ger1.</title>
        <authorList>
            <person name="Schares G."/>
            <person name="Venepally P."/>
            <person name="Lorenzi H.A."/>
        </authorList>
    </citation>
    <scope>NUCLEOTIDE SEQUENCE [LARGE SCALE GENOMIC DNA]</scope>
    <source>
        <strain evidence="3 4">Bb-Ger1</strain>
    </source>
</reference>
<name>A0A2A9MNJ1_BESBE</name>
<feature type="region of interest" description="Disordered" evidence="1">
    <location>
        <begin position="171"/>
        <end position="209"/>
    </location>
</feature>
<feature type="domain" description="SRS" evidence="2">
    <location>
        <begin position="54"/>
        <end position="166"/>
    </location>
</feature>
<evidence type="ECO:0000259" key="2">
    <source>
        <dbReference type="Pfam" id="PF04092"/>
    </source>
</evidence>
<keyword evidence="4" id="KW-1185">Reference proteome</keyword>
<evidence type="ECO:0000313" key="4">
    <source>
        <dbReference type="Proteomes" id="UP000224006"/>
    </source>
</evidence>
<dbReference type="InterPro" id="IPR007226">
    <property type="entry name" value="SRS_dom"/>
</dbReference>
<proteinExistence type="predicted"/>
<comment type="caution">
    <text evidence="3">The sequence shown here is derived from an EMBL/GenBank/DDBJ whole genome shotgun (WGS) entry which is preliminary data.</text>
</comment>
<gene>
    <name evidence="3" type="ORF">BESB_037280</name>
</gene>
<feature type="compositionally biased region" description="Polar residues" evidence="1">
    <location>
        <begin position="181"/>
        <end position="200"/>
    </location>
</feature>
<dbReference type="VEuPathDB" id="ToxoDB:BESB_037280"/>
<dbReference type="EMBL" id="NWUJ01000002">
    <property type="protein sequence ID" value="PFH37270.1"/>
    <property type="molecule type" value="Genomic_DNA"/>
</dbReference>
<dbReference type="KEGG" id="bbes:BESB_037280"/>
<sequence>MRHTTFTFRAVALFGVTFAIPCLNAFAVLSTGSLGTGPLLCGDGVKTGEAAPGKSFTFQCGSNFVLDPENTDYVYEGSECSNPRSLKQLIETAELTGPTRTGRTTHREAPVGVYTLAMERAPDDLRVLCYKCIEQDIEPVALSAALMRGTSSLAQAKKECRVVITVKGTLNTTKEPPPTDFTASGATDSTATESDSQITTEAPPPTTSGAIASQVAMTAVFAVVIVPPFPS</sequence>
<protein>
    <submittedName>
        <fullName evidence="3">SAG-related sequence SRS34A</fullName>
    </submittedName>
</protein>
<dbReference type="Gene3D" id="2.60.40.1320">
    <property type="entry name" value="SRS domain"/>
    <property type="match status" value="1"/>
</dbReference>